<reference evidence="2" key="1">
    <citation type="journal article" date="2020" name="J Insects Food Feed">
        <title>The yellow mealworm (Tenebrio molitor) genome: a resource for the emerging insects as food and feed industry.</title>
        <authorList>
            <person name="Eriksson T."/>
            <person name="Andere A."/>
            <person name="Kelstrup H."/>
            <person name="Emery V."/>
            <person name="Picard C."/>
        </authorList>
    </citation>
    <scope>NUCLEOTIDE SEQUENCE</scope>
    <source>
        <strain evidence="2">Stoneville</strain>
        <tissue evidence="2">Whole head</tissue>
    </source>
</reference>
<keyword evidence="3" id="KW-1185">Reference proteome</keyword>
<sequence>MSYTVHGYHHRGNVVHHGQNGLKLFTRQLLKTCVQGYRQITMQPMGFPQNIPGYAVFPYPPKKNKPPREGQNAYKGGTSAFFKEVHEPFAESAGVESLRSRQGPAGVRKLWRIQAQALVVVPEALPEDPPDPDRSKKRSRRNSDKLTHVAEPREPKALPRMRRRRFEARVQRIDLPPPQPQKKIVSYKPGVRQEEELEFHFNKGQFVVENSLARFGPLRFCLWVFLKSRVYINHQRTLQDLKANIRAEIAHHVTVIEGHYPCHYAEVGTHWEGGSASRFWKKAGVFRGTERGTPELSPKSVPVHEE</sequence>
<dbReference type="AlphaFoldDB" id="A0A8J6HFM6"/>
<dbReference type="Proteomes" id="UP000719412">
    <property type="component" value="Unassembled WGS sequence"/>
</dbReference>
<evidence type="ECO:0000256" key="1">
    <source>
        <dbReference type="SAM" id="MobiDB-lite"/>
    </source>
</evidence>
<accession>A0A8J6HFM6</accession>
<feature type="region of interest" description="Disordered" evidence="1">
    <location>
        <begin position="122"/>
        <end position="157"/>
    </location>
</feature>
<protein>
    <submittedName>
        <fullName evidence="2">Uncharacterized protein</fullName>
    </submittedName>
</protein>
<dbReference type="EMBL" id="JABDTM020025443">
    <property type="protein sequence ID" value="KAH0813266.1"/>
    <property type="molecule type" value="Genomic_DNA"/>
</dbReference>
<organism evidence="2 3">
    <name type="scientific">Tenebrio molitor</name>
    <name type="common">Yellow mealworm beetle</name>
    <dbReference type="NCBI Taxonomy" id="7067"/>
    <lineage>
        <taxon>Eukaryota</taxon>
        <taxon>Metazoa</taxon>
        <taxon>Ecdysozoa</taxon>
        <taxon>Arthropoda</taxon>
        <taxon>Hexapoda</taxon>
        <taxon>Insecta</taxon>
        <taxon>Pterygota</taxon>
        <taxon>Neoptera</taxon>
        <taxon>Endopterygota</taxon>
        <taxon>Coleoptera</taxon>
        <taxon>Polyphaga</taxon>
        <taxon>Cucujiformia</taxon>
        <taxon>Tenebrionidae</taxon>
        <taxon>Tenebrio</taxon>
    </lineage>
</organism>
<name>A0A8J6HFM6_TENMO</name>
<comment type="caution">
    <text evidence="2">The sequence shown here is derived from an EMBL/GenBank/DDBJ whole genome shotgun (WGS) entry which is preliminary data.</text>
</comment>
<reference evidence="2" key="2">
    <citation type="submission" date="2021-08" db="EMBL/GenBank/DDBJ databases">
        <authorList>
            <person name="Eriksson T."/>
        </authorList>
    </citation>
    <scope>NUCLEOTIDE SEQUENCE</scope>
    <source>
        <strain evidence="2">Stoneville</strain>
        <tissue evidence="2">Whole head</tissue>
    </source>
</reference>
<evidence type="ECO:0000313" key="3">
    <source>
        <dbReference type="Proteomes" id="UP000719412"/>
    </source>
</evidence>
<feature type="compositionally biased region" description="Basic and acidic residues" evidence="1">
    <location>
        <begin position="141"/>
        <end position="157"/>
    </location>
</feature>
<gene>
    <name evidence="2" type="ORF">GEV33_009525</name>
</gene>
<proteinExistence type="predicted"/>
<evidence type="ECO:0000313" key="2">
    <source>
        <dbReference type="EMBL" id="KAH0813266.1"/>
    </source>
</evidence>